<dbReference type="InterPro" id="IPR010982">
    <property type="entry name" value="Lambda_DNA-bd_dom_sf"/>
</dbReference>
<proteinExistence type="predicted"/>
<evidence type="ECO:0000259" key="1">
    <source>
        <dbReference type="SMART" id="SM00530"/>
    </source>
</evidence>
<dbReference type="SUPFAM" id="SSF47413">
    <property type="entry name" value="lambda repressor-like DNA-binding domains"/>
    <property type="match status" value="1"/>
</dbReference>
<accession>A0ABX1AS90</accession>
<protein>
    <submittedName>
        <fullName evidence="2">Helix-turn-helix domain-containing protein</fullName>
    </submittedName>
</protein>
<dbReference type="EMBL" id="JAAVJB010000217">
    <property type="protein sequence ID" value="NJP68466.1"/>
    <property type="molecule type" value="Genomic_DNA"/>
</dbReference>
<organism evidence="2 3">
    <name type="scientific">Streptomyces spiramenti</name>
    <dbReference type="NCBI Taxonomy" id="2720606"/>
    <lineage>
        <taxon>Bacteria</taxon>
        <taxon>Bacillati</taxon>
        <taxon>Actinomycetota</taxon>
        <taxon>Actinomycetes</taxon>
        <taxon>Kitasatosporales</taxon>
        <taxon>Streptomycetaceae</taxon>
        <taxon>Streptomyces</taxon>
    </lineage>
</organism>
<sequence>MDRPDRQDRTVVALDLARADQDAGGPVAAGKVLGTYLRRLRMDHGYLLKEVAPVIKASPAKVSRLERGESPAKRKDVLDLLEFYGVTDSEEREGIAGLLKQSGDRAWYHQFSDVMPGWLERLIGMEAAADEIRTYEMQYVPGLLQTPDYARAVVSLAFPDPSAFHIERRVELRLERQRLLQSAGAPRMVALLDEGVLMRPIGGATVMRGQLRHLQNLADTARGINIRIIPFTAAAGSTAPNAGVTYLKFPAGGPEEMVYLEQLHGARYLSSQREVEAYRQTFLLMADAALDREGTLDRLQRAIDATRD</sequence>
<dbReference type="Pfam" id="PF13560">
    <property type="entry name" value="HTH_31"/>
    <property type="match status" value="1"/>
</dbReference>
<feature type="domain" description="HTH cro/C1-type" evidence="1">
    <location>
        <begin position="36"/>
        <end position="91"/>
    </location>
</feature>
<dbReference type="CDD" id="cd00093">
    <property type="entry name" value="HTH_XRE"/>
    <property type="match status" value="1"/>
</dbReference>
<gene>
    <name evidence="2" type="ORF">HCJ92_19745</name>
</gene>
<dbReference type="InterPro" id="IPR001387">
    <property type="entry name" value="Cro/C1-type_HTH"/>
</dbReference>
<dbReference type="RefSeq" id="WP_167934964.1">
    <property type="nucleotide sequence ID" value="NZ_JAAVJB010000217.1"/>
</dbReference>
<reference evidence="2 3" key="1">
    <citation type="submission" date="2020-03" db="EMBL/GenBank/DDBJ databases">
        <title>Draft genome of Streptomyces sp. ventii, isolated from the Axial Seamount in the Pacific Ocean, and resequencing of the two type strains Streptomyces lonarensis strain NCL 716 and Streptomyces bohaiensis strain 11A07.</title>
        <authorList>
            <person name="Loughran R.M."/>
            <person name="Pfannmuller K.M."/>
            <person name="Wasson B.J."/>
            <person name="Deadmond M.C."/>
            <person name="Paddock B.E."/>
            <person name="Koyack M.J."/>
            <person name="Gallegos D.A."/>
            <person name="Mitchell E.A."/>
            <person name="Ushijima B."/>
            <person name="Saw J.H."/>
            <person name="Mcphail K.L."/>
            <person name="Videau P."/>
        </authorList>
    </citation>
    <scope>NUCLEOTIDE SEQUENCE [LARGE SCALE GENOMIC DNA]</scope>
    <source>
        <strain evidence="3">5675061</strain>
    </source>
</reference>
<dbReference type="Gene3D" id="1.10.260.40">
    <property type="entry name" value="lambda repressor-like DNA-binding domains"/>
    <property type="match status" value="1"/>
</dbReference>
<evidence type="ECO:0000313" key="3">
    <source>
        <dbReference type="Proteomes" id="UP000746503"/>
    </source>
</evidence>
<comment type="caution">
    <text evidence="2">The sequence shown here is derived from an EMBL/GenBank/DDBJ whole genome shotgun (WGS) entry which is preliminary data.</text>
</comment>
<keyword evidence="3" id="KW-1185">Reference proteome</keyword>
<name>A0ABX1AS90_9ACTN</name>
<evidence type="ECO:0000313" key="2">
    <source>
        <dbReference type="EMBL" id="NJP68466.1"/>
    </source>
</evidence>
<dbReference type="SMART" id="SM00530">
    <property type="entry name" value="HTH_XRE"/>
    <property type="match status" value="1"/>
</dbReference>
<dbReference type="InterPro" id="IPR043917">
    <property type="entry name" value="DUF5753"/>
</dbReference>
<dbReference type="Pfam" id="PF19054">
    <property type="entry name" value="DUF5753"/>
    <property type="match status" value="1"/>
</dbReference>
<dbReference type="Proteomes" id="UP000746503">
    <property type="component" value="Unassembled WGS sequence"/>
</dbReference>